<evidence type="ECO:0000313" key="10">
    <source>
        <dbReference type="EMBL" id="KAK8882983.1"/>
    </source>
</evidence>
<dbReference type="InterPro" id="IPR001394">
    <property type="entry name" value="Peptidase_C19_UCH"/>
</dbReference>
<reference evidence="10 11" key="1">
    <citation type="submission" date="2024-04" db="EMBL/GenBank/DDBJ databases">
        <title>Tritrichomonas musculus Genome.</title>
        <authorList>
            <person name="Alves-Ferreira E."/>
            <person name="Grigg M."/>
            <person name="Lorenzi H."/>
            <person name="Galac M."/>
        </authorList>
    </citation>
    <scope>NUCLEOTIDE SEQUENCE [LARGE SCALE GENOMIC DNA]</scope>
    <source>
        <strain evidence="10 11">EAF2021</strain>
    </source>
</reference>
<feature type="region of interest" description="Disordered" evidence="8">
    <location>
        <begin position="727"/>
        <end position="750"/>
    </location>
</feature>
<dbReference type="InterPro" id="IPR050164">
    <property type="entry name" value="Peptidase_C19"/>
</dbReference>
<comment type="similarity">
    <text evidence="2">Belongs to the peptidase C19 family.</text>
</comment>
<dbReference type="Gene3D" id="3.90.70.10">
    <property type="entry name" value="Cysteine proteinases"/>
    <property type="match status" value="1"/>
</dbReference>
<evidence type="ECO:0000256" key="3">
    <source>
        <dbReference type="ARBA" id="ARBA00012759"/>
    </source>
</evidence>
<dbReference type="EMBL" id="JAPFFF010000009">
    <property type="protein sequence ID" value="KAK8882983.1"/>
    <property type="molecule type" value="Genomic_DNA"/>
</dbReference>
<dbReference type="SUPFAM" id="SSF54001">
    <property type="entry name" value="Cysteine proteinases"/>
    <property type="match status" value="1"/>
</dbReference>
<keyword evidence="5" id="KW-0833">Ubl conjugation pathway</keyword>
<dbReference type="InterPro" id="IPR018200">
    <property type="entry name" value="USP_CS"/>
</dbReference>
<evidence type="ECO:0000256" key="2">
    <source>
        <dbReference type="ARBA" id="ARBA00009085"/>
    </source>
</evidence>
<comment type="catalytic activity">
    <reaction evidence="1">
        <text>Thiol-dependent hydrolysis of ester, thioester, amide, peptide and isopeptide bonds formed by the C-terminal Gly of ubiquitin (a 76-residue protein attached to proteins as an intracellular targeting signal).</text>
        <dbReference type="EC" id="3.4.19.12"/>
    </reaction>
</comment>
<evidence type="ECO:0000313" key="11">
    <source>
        <dbReference type="Proteomes" id="UP001470230"/>
    </source>
</evidence>
<keyword evidence="11" id="KW-1185">Reference proteome</keyword>
<evidence type="ECO:0000256" key="8">
    <source>
        <dbReference type="SAM" id="MobiDB-lite"/>
    </source>
</evidence>
<comment type="caution">
    <text evidence="10">The sequence shown here is derived from an EMBL/GenBank/DDBJ whole genome shotgun (WGS) entry which is preliminary data.</text>
</comment>
<dbReference type="Gene3D" id="2.60.210.10">
    <property type="entry name" value="Apoptosis, Tumor Necrosis Factor Receptor Associated Protein 2, Chain A"/>
    <property type="match status" value="1"/>
</dbReference>
<keyword evidence="6" id="KW-0378">Hydrolase</keyword>
<organism evidence="10 11">
    <name type="scientific">Tritrichomonas musculus</name>
    <dbReference type="NCBI Taxonomy" id="1915356"/>
    <lineage>
        <taxon>Eukaryota</taxon>
        <taxon>Metamonada</taxon>
        <taxon>Parabasalia</taxon>
        <taxon>Tritrichomonadida</taxon>
        <taxon>Tritrichomonadidae</taxon>
        <taxon>Tritrichomonas</taxon>
    </lineage>
</organism>
<dbReference type="Pfam" id="PF14533">
    <property type="entry name" value="USP7_C2"/>
    <property type="match status" value="1"/>
</dbReference>
<dbReference type="PANTHER" id="PTHR24006:SF644">
    <property type="entry name" value="UBIQUITIN CARBOXYL-TERMINAL HYDROLASE 7"/>
    <property type="match status" value="1"/>
</dbReference>
<sequence>MGNNFLITWKIIQFSTRENQFQSEFYVLEDIKVHFVLYFLDNDPKSYIQTTFYGLTSEICPKIDFEITNFQDKSKTFQNSQKAIFTPENHRHTFSFPISYNDIKTETNGFLQNNSDLTLTIKVFYKAPISMLSTKVNLNEITTSQKKRRLSSDFIYSSSLQSPVKSSQALTKDDSITLSKRSSPISKNSKITTGYVGLQNQGATCYMNSMLQSLFHTPAFRRLVFQIPTTGKEDETKSITLNLQRLFCRLQIGEQACPTTGLTRSFGWTSGEVFMQHDVQEFCRVLMDNLEGKLKNTELSNKIPDLFRGESRNCIRCINVPCESIRNEYFYDLPIQIKGCNSLEDSFKKYIAKEKLEGSNQYSTDNYGKQDAEMGTEFLQFPKVLHLHLKRFDFDYNTLRMEKVNDKFEFPKQIDLSPFLVSPEPGKSYLYDLYGILIHYGGVYGGHYYAYLRTTTEQKWFKFNDSCVTIEDEKAAIDDNFGGDGKMYSAYMLVYVSHDSAEEVYKHVSDDEIPIHLKEYVKKVEEEEKIEREEIKRQANTIYVSSLSEEVIEINCLTGRYGYKPLFEEEKIPFQKDASIDFLYDKLASQYNKKASQIRLWETNYNRTPVRLVKPSNENNLASLNTTSTQMLDFFVQFKDENEPVEIEEGKIMVYVKFFLPKEEAPFQYLGHFCVPKSETIKKSLFERVCDHLGCPYFFKETENEDNQKVQLKQNSEEEKITLNSEDFSHNMSPSEAPLPPPPPPPSAKVDSEKMFVFQELLNMKTKKLDVNESFVTQGIGNGAILVFQVAPNVSNVPKFAKIQIKKPLDADSIIREKQEKKEAATKKEQKSSISEKVKNLSSLLNQPTEKVEDNKKEDENDDLIPKVDFMKYSKDFQFDTVDTYINIFSNIADIDVYDLEKAEKPLFRLHISTFLSFGEIKRIIAKEAHLDYDPLHDSMILYKGTSPDKLPTNPMDQKMYKNPRSYFVGPPSSFKMKHHRLYFHMNHQMSEDVASNSSQFTVQFASDGYNVDFEKKVISEKKSTCIRIFQKAITSNFENFDVKNLRFISIYDHKISSILSPDQEFGWSYYTLRVDVIPDDQKVLEEGQFLLPVTHGYTDVAFYTHSKGNPSLFKVLKDEEFGDSKKRLLKLLKWDDQKIDGFDGQFKLNVDTKTVGKEIVIKDDDCLSKIASVNSLLYIVAKEDMNIRTYNVGSRAAAQPLRIYN</sequence>
<dbReference type="InterPro" id="IPR028889">
    <property type="entry name" value="USP"/>
</dbReference>
<dbReference type="InterPro" id="IPR038765">
    <property type="entry name" value="Papain-like_cys_pep_sf"/>
</dbReference>
<evidence type="ECO:0000256" key="1">
    <source>
        <dbReference type="ARBA" id="ARBA00000707"/>
    </source>
</evidence>
<protein>
    <recommendedName>
        <fullName evidence="3">ubiquitinyl hydrolase 1</fullName>
        <ecNumber evidence="3">3.4.19.12</ecNumber>
    </recommendedName>
</protein>
<feature type="compositionally biased region" description="Pro residues" evidence="8">
    <location>
        <begin position="737"/>
        <end position="747"/>
    </location>
</feature>
<evidence type="ECO:0000256" key="4">
    <source>
        <dbReference type="ARBA" id="ARBA00022670"/>
    </source>
</evidence>
<dbReference type="InterPro" id="IPR008974">
    <property type="entry name" value="TRAF-like"/>
</dbReference>
<dbReference type="PROSITE" id="PS00973">
    <property type="entry name" value="USP_2"/>
    <property type="match status" value="1"/>
</dbReference>
<evidence type="ECO:0000256" key="5">
    <source>
        <dbReference type="ARBA" id="ARBA00022786"/>
    </source>
</evidence>
<evidence type="ECO:0000259" key="9">
    <source>
        <dbReference type="PROSITE" id="PS50235"/>
    </source>
</evidence>
<evidence type="ECO:0000256" key="6">
    <source>
        <dbReference type="ARBA" id="ARBA00022801"/>
    </source>
</evidence>
<keyword evidence="7" id="KW-0788">Thiol protease</keyword>
<dbReference type="InterPro" id="IPR029346">
    <property type="entry name" value="USP_C"/>
</dbReference>
<gene>
    <name evidence="10" type="ORF">M9Y10_045630</name>
</gene>
<evidence type="ECO:0000256" key="7">
    <source>
        <dbReference type="ARBA" id="ARBA00022807"/>
    </source>
</evidence>
<dbReference type="Pfam" id="PF00443">
    <property type="entry name" value="UCH"/>
    <property type="match status" value="1"/>
</dbReference>
<dbReference type="PROSITE" id="PS50235">
    <property type="entry name" value="USP_3"/>
    <property type="match status" value="1"/>
</dbReference>
<name>A0ABR2JVY1_9EUKA</name>
<dbReference type="Proteomes" id="UP001470230">
    <property type="component" value="Unassembled WGS sequence"/>
</dbReference>
<dbReference type="EC" id="3.4.19.12" evidence="3"/>
<proteinExistence type="inferred from homology"/>
<feature type="domain" description="USP" evidence="9">
    <location>
        <begin position="196"/>
        <end position="498"/>
    </location>
</feature>
<keyword evidence="4" id="KW-0645">Protease</keyword>
<accession>A0ABR2JVY1</accession>
<dbReference type="PANTHER" id="PTHR24006">
    <property type="entry name" value="UBIQUITIN CARBOXYL-TERMINAL HYDROLASE"/>
    <property type="match status" value="1"/>
</dbReference>
<dbReference type="PROSITE" id="PS00972">
    <property type="entry name" value="USP_1"/>
    <property type="match status" value="1"/>
</dbReference>